<feature type="compositionally biased region" description="Polar residues" evidence="1">
    <location>
        <begin position="389"/>
        <end position="403"/>
    </location>
</feature>
<gene>
    <name evidence="2" type="primary">TIGD1-L235</name>
    <name evidence="2" type="ORF">Hamer_G026083</name>
</gene>
<feature type="region of interest" description="Disordered" evidence="1">
    <location>
        <begin position="99"/>
        <end position="181"/>
    </location>
</feature>
<evidence type="ECO:0000256" key="1">
    <source>
        <dbReference type="SAM" id="MobiDB-lite"/>
    </source>
</evidence>
<protein>
    <submittedName>
        <fullName evidence="2">Putative Tigger transposable element-derived protein 1-like 235</fullName>
    </submittedName>
</protein>
<feature type="compositionally biased region" description="Polar residues" evidence="1">
    <location>
        <begin position="112"/>
        <end position="137"/>
    </location>
</feature>
<organism evidence="2 3">
    <name type="scientific">Homarus americanus</name>
    <name type="common">American lobster</name>
    <dbReference type="NCBI Taxonomy" id="6706"/>
    <lineage>
        <taxon>Eukaryota</taxon>
        <taxon>Metazoa</taxon>
        <taxon>Ecdysozoa</taxon>
        <taxon>Arthropoda</taxon>
        <taxon>Crustacea</taxon>
        <taxon>Multicrustacea</taxon>
        <taxon>Malacostraca</taxon>
        <taxon>Eumalacostraca</taxon>
        <taxon>Eucarida</taxon>
        <taxon>Decapoda</taxon>
        <taxon>Pleocyemata</taxon>
        <taxon>Astacidea</taxon>
        <taxon>Nephropoidea</taxon>
        <taxon>Nephropidae</taxon>
        <taxon>Homarus</taxon>
    </lineage>
</organism>
<dbReference type="EMBL" id="JAHLQT010042935">
    <property type="protein sequence ID" value="KAG7155164.1"/>
    <property type="molecule type" value="Genomic_DNA"/>
</dbReference>
<comment type="caution">
    <text evidence="2">The sequence shown here is derived from an EMBL/GenBank/DDBJ whole genome shotgun (WGS) entry which is preliminary data.</text>
</comment>
<feature type="region of interest" description="Disordered" evidence="1">
    <location>
        <begin position="376"/>
        <end position="403"/>
    </location>
</feature>
<accession>A0A8J5MKV8</accession>
<evidence type="ECO:0000313" key="2">
    <source>
        <dbReference type="EMBL" id="KAG7155164.1"/>
    </source>
</evidence>
<dbReference type="Proteomes" id="UP000747542">
    <property type="component" value="Unassembled WGS sequence"/>
</dbReference>
<name>A0A8J5MKV8_HOMAM</name>
<keyword evidence="3" id="KW-1185">Reference proteome</keyword>
<proteinExistence type="predicted"/>
<reference evidence="2" key="1">
    <citation type="journal article" date="2021" name="Sci. Adv.">
        <title>The American lobster genome reveals insights on longevity, neural, and immune adaptations.</title>
        <authorList>
            <person name="Polinski J.M."/>
            <person name="Zimin A.V."/>
            <person name="Clark K.F."/>
            <person name="Kohn A.B."/>
            <person name="Sadowski N."/>
            <person name="Timp W."/>
            <person name="Ptitsyn A."/>
            <person name="Khanna P."/>
            <person name="Romanova D.Y."/>
            <person name="Williams P."/>
            <person name="Greenwood S.J."/>
            <person name="Moroz L.L."/>
            <person name="Walt D.R."/>
            <person name="Bodnar A.G."/>
        </authorList>
    </citation>
    <scope>NUCLEOTIDE SEQUENCE</scope>
    <source>
        <strain evidence="2">GMGI-L3</strain>
    </source>
</reference>
<sequence>MWKTLGHVRHSGEDTRPFVNRDILSLARQAGFDELESEDIEDVLASHTEELTNEDLQLLTALSPVEDEDNEPQQMLTTKRMAESLNMIQQAIQMLLDDPPKQRTPHHLTSPLPGSSATSLSPPHQPPTLTASHSHPTLLTARCQPPTSHCQGQPPHCQGRQPPPPHCVLHAGSGHNPHAQHPPPYSISAQSLATFVAASGVADPAISLILSALLTIECTIEEPSRPRPITDRSSYVTPWLHLNLWSNAPPSSTYWTSLDGVVISGGIIFHRASANADFVTGLEVILFSKSADETLLESNHTGRCGLQASRQYLFYDKHEDSSTDKKMPTDSPGNCLTTEDMWHSTTGIEFLTTPEAQALTLCDQYIQAVTPSNSDCNLTPPPPAAVAPSNSDCTTSPHHLLQQ</sequence>
<feature type="compositionally biased region" description="Low complexity" evidence="1">
    <location>
        <begin position="150"/>
        <end position="160"/>
    </location>
</feature>
<evidence type="ECO:0000313" key="3">
    <source>
        <dbReference type="Proteomes" id="UP000747542"/>
    </source>
</evidence>
<dbReference type="AlphaFoldDB" id="A0A8J5MKV8"/>